<name>A0ABD0RD63_CIRMR</name>
<evidence type="ECO:0000256" key="6">
    <source>
        <dbReference type="ARBA" id="ARBA00022475"/>
    </source>
</evidence>
<comment type="caution">
    <text evidence="21">The sequence shown here is derived from an EMBL/GenBank/DDBJ whole genome shotgun (WGS) entry which is preliminary data.</text>
</comment>
<dbReference type="GO" id="GO:0005886">
    <property type="term" value="C:plasma membrane"/>
    <property type="evidence" value="ECO:0007669"/>
    <property type="project" value="UniProtKB-SubCell"/>
</dbReference>
<evidence type="ECO:0000256" key="10">
    <source>
        <dbReference type="ARBA" id="ARBA00022801"/>
    </source>
</evidence>
<keyword evidence="10" id="KW-0378">Hydrolase</keyword>
<keyword evidence="14" id="KW-1133">Transmembrane helix</keyword>
<evidence type="ECO:0000313" key="22">
    <source>
        <dbReference type="Proteomes" id="UP001529510"/>
    </source>
</evidence>
<evidence type="ECO:0000256" key="4">
    <source>
        <dbReference type="ARBA" id="ARBA00009283"/>
    </source>
</evidence>
<dbReference type="PANTHER" id="PTHR11782:SF31">
    <property type="entry name" value="ECTONUCLEOSIDE TRIPHOSPHATE DIPHOSPHOHYDROLASE 8"/>
    <property type="match status" value="1"/>
</dbReference>
<evidence type="ECO:0000256" key="13">
    <source>
        <dbReference type="ARBA" id="ARBA00022842"/>
    </source>
</evidence>
<dbReference type="GO" id="GO:0005524">
    <property type="term" value="F:ATP binding"/>
    <property type="evidence" value="ECO:0007669"/>
    <property type="project" value="UniProtKB-KW"/>
</dbReference>
<reference evidence="21 22" key="1">
    <citation type="submission" date="2024-05" db="EMBL/GenBank/DDBJ databases">
        <title>Genome sequencing and assembly of Indian major carp, Cirrhinus mrigala (Hamilton, 1822).</title>
        <authorList>
            <person name="Mohindra V."/>
            <person name="Chowdhury L.M."/>
            <person name="Lal K."/>
            <person name="Jena J.K."/>
        </authorList>
    </citation>
    <scope>NUCLEOTIDE SEQUENCE [LARGE SCALE GENOMIC DNA]</scope>
    <source>
        <strain evidence="21">CM1030</strain>
        <tissue evidence="21">Blood</tissue>
    </source>
</reference>
<comment type="cofactor">
    <cofactor evidence="2">
        <name>Mg(2+)</name>
        <dbReference type="ChEBI" id="CHEBI:18420"/>
    </cofactor>
</comment>
<keyword evidence="7" id="KW-0812">Transmembrane</keyword>
<dbReference type="GO" id="GO:0046872">
    <property type="term" value="F:metal ion binding"/>
    <property type="evidence" value="ECO:0007669"/>
    <property type="project" value="UniProtKB-KW"/>
</dbReference>
<keyword evidence="16" id="KW-1015">Disulfide bond</keyword>
<keyword evidence="6" id="KW-1003">Cell membrane</keyword>
<feature type="binding site" evidence="20">
    <location>
        <begin position="23"/>
        <end position="27"/>
    </location>
    <ligand>
        <name>ATP</name>
        <dbReference type="ChEBI" id="CHEBI:30616"/>
    </ligand>
</feature>
<keyword evidence="15" id="KW-0472">Membrane</keyword>
<evidence type="ECO:0000256" key="9">
    <source>
        <dbReference type="ARBA" id="ARBA00022741"/>
    </source>
</evidence>
<comment type="catalytic activity">
    <reaction evidence="19">
        <text>a ribonucleoside 5'-triphosphate + 2 H2O = a ribonucleoside 5'-phosphate + 2 phosphate + 2 H(+)</text>
        <dbReference type="Rhea" id="RHEA:36795"/>
        <dbReference type="ChEBI" id="CHEBI:15377"/>
        <dbReference type="ChEBI" id="CHEBI:15378"/>
        <dbReference type="ChEBI" id="CHEBI:43474"/>
        <dbReference type="ChEBI" id="CHEBI:58043"/>
        <dbReference type="ChEBI" id="CHEBI:61557"/>
        <dbReference type="EC" id="3.6.1.5"/>
    </reaction>
</comment>
<evidence type="ECO:0000256" key="12">
    <source>
        <dbReference type="ARBA" id="ARBA00022840"/>
    </source>
</evidence>
<comment type="subcellular location">
    <subcellularLocation>
        <location evidence="3">Cell membrane</location>
        <topology evidence="3">Multi-pass membrane protein</topology>
    </subcellularLocation>
</comment>
<evidence type="ECO:0000256" key="16">
    <source>
        <dbReference type="ARBA" id="ARBA00023157"/>
    </source>
</evidence>
<keyword evidence="9 20" id="KW-0547">Nucleotide-binding</keyword>
<keyword evidence="22" id="KW-1185">Reference proteome</keyword>
<organism evidence="21 22">
    <name type="scientific">Cirrhinus mrigala</name>
    <name type="common">Mrigala</name>
    <dbReference type="NCBI Taxonomy" id="683832"/>
    <lineage>
        <taxon>Eukaryota</taxon>
        <taxon>Metazoa</taxon>
        <taxon>Chordata</taxon>
        <taxon>Craniata</taxon>
        <taxon>Vertebrata</taxon>
        <taxon>Euteleostomi</taxon>
        <taxon>Actinopterygii</taxon>
        <taxon>Neopterygii</taxon>
        <taxon>Teleostei</taxon>
        <taxon>Ostariophysi</taxon>
        <taxon>Cypriniformes</taxon>
        <taxon>Cyprinidae</taxon>
        <taxon>Labeoninae</taxon>
        <taxon>Labeonini</taxon>
        <taxon>Cirrhinus</taxon>
    </lineage>
</organism>
<dbReference type="Pfam" id="PF01150">
    <property type="entry name" value="GDA1_CD39"/>
    <property type="match status" value="1"/>
</dbReference>
<evidence type="ECO:0000256" key="19">
    <source>
        <dbReference type="ARBA" id="ARBA00049175"/>
    </source>
</evidence>
<dbReference type="GO" id="GO:0004050">
    <property type="term" value="F:apyrase activity"/>
    <property type="evidence" value="ECO:0007669"/>
    <property type="project" value="UniProtKB-EC"/>
</dbReference>
<evidence type="ECO:0000256" key="1">
    <source>
        <dbReference type="ARBA" id="ARBA00001913"/>
    </source>
</evidence>
<evidence type="ECO:0000256" key="18">
    <source>
        <dbReference type="ARBA" id="ARBA00039598"/>
    </source>
</evidence>
<proteinExistence type="inferred from homology"/>
<gene>
    <name evidence="21" type="ORF">M9458_009308</name>
</gene>
<evidence type="ECO:0000256" key="7">
    <source>
        <dbReference type="ARBA" id="ARBA00022692"/>
    </source>
</evidence>
<accession>A0ABD0RD63</accession>
<dbReference type="EMBL" id="JAMKFB020000004">
    <property type="protein sequence ID" value="KAL0195736.1"/>
    <property type="molecule type" value="Genomic_DNA"/>
</dbReference>
<evidence type="ECO:0000256" key="3">
    <source>
        <dbReference type="ARBA" id="ARBA00004651"/>
    </source>
</evidence>
<dbReference type="AlphaFoldDB" id="A0ABD0RD63"/>
<evidence type="ECO:0000256" key="2">
    <source>
        <dbReference type="ARBA" id="ARBA00001946"/>
    </source>
</evidence>
<evidence type="ECO:0000256" key="17">
    <source>
        <dbReference type="ARBA" id="ARBA00023180"/>
    </source>
</evidence>
<dbReference type="Proteomes" id="UP001529510">
    <property type="component" value="Unassembled WGS sequence"/>
</dbReference>
<evidence type="ECO:0000256" key="11">
    <source>
        <dbReference type="ARBA" id="ARBA00022837"/>
    </source>
</evidence>
<evidence type="ECO:0000256" key="14">
    <source>
        <dbReference type="ARBA" id="ARBA00022989"/>
    </source>
</evidence>
<keyword evidence="11" id="KW-0106">Calcium</keyword>
<comment type="similarity">
    <text evidence="4">Belongs to the GDA1/CD39 NTPase family.</text>
</comment>
<evidence type="ECO:0000256" key="20">
    <source>
        <dbReference type="PIRSR" id="PIRSR600407-2"/>
    </source>
</evidence>
<keyword evidence="8" id="KW-0479">Metal-binding</keyword>
<keyword evidence="17" id="KW-0325">Glycoprotein</keyword>
<sequence length="80" mass="9049">HTFEGFWIHPKAGKIVGALDLGGASTQISFTAKDKVKDPDSAFNLQLFGYKYELYTHSYLCYGMDQTLKKLQAYLHKVGF</sequence>
<comment type="cofactor">
    <cofactor evidence="1">
        <name>Ca(2+)</name>
        <dbReference type="ChEBI" id="CHEBI:29108"/>
    </cofactor>
</comment>
<dbReference type="InterPro" id="IPR000407">
    <property type="entry name" value="GDA1_CD39_NTPase"/>
</dbReference>
<evidence type="ECO:0000313" key="21">
    <source>
        <dbReference type="EMBL" id="KAL0195736.1"/>
    </source>
</evidence>
<protein>
    <recommendedName>
        <fullName evidence="18">Ectonucleoside triphosphate diphosphohydrolase 8</fullName>
        <ecNumber evidence="5">3.6.1.5</ecNumber>
    </recommendedName>
</protein>
<evidence type="ECO:0000256" key="8">
    <source>
        <dbReference type="ARBA" id="ARBA00022723"/>
    </source>
</evidence>
<keyword evidence="12 20" id="KW-0067">ATP-binding</keyword>
<keyword evidence="13" id="KW-0460">Magnesium</keyword>
<dbReference type="Gene3D" id="3.30.420.150">
    <property type="entry name" value="Exopolyphosphatase. Domain 2"/>
    <property type="match status" value="1"/>
</dbReference>
<dbReference type="EC" id="3.6.1.5" evidence="5"/>
<dbReference type="PANTHER" id="PTHR11782">
    <property type="entry name" value="ADENOSINE/GUANOSINE DIPHOSPHATASE"/>
    <property type="match status" value="1"/>
</dbReference>
<evidence type="ECO:0000256" key="5">
    <source>
        <dbReference type="ARBA" id="ARBA00012148"/>
    </source>
</evidence>
<evidence type="ECO:0000256" key="15">
    <source>
        <dbReference type="ARBA" id="ARBA00023136"/>
    </source>
</evidence>
<feature type="non-terminal residue" evidence="21">
    <location>
        <position position="1"/>
    </location>
</feature>